<keyword evidence="2" id="KW-1185">Reference proteome</keyword>
<comment type="caution">
    <text evidence="1">The sequence shown here is derived from an EMBL/GenBank/DDBJ whole genome shotgun (WGS) entry which is preliminary data.</text>
</comment>
<organism evidence="1 2">
    <name type="scientific">Ideonella lacteola</name>
    <dbReference type="NCBI Taxonomy" id="2984193"/>
    <lineage>
        <taxon>Bacteria</taxon>
        <taxon>Pseudomonadati</taxon>
        <taxon>Pseudomonadota</taxon>
        <taxon>Betaproteobacteria</taxon>
        <taxon>Burkholderiales</taxon>
        <taxon>Sphaerotilaceae</taxon>
        <taxon>Ideonella</taxon>
    </lineage>
</organism>
<proteinExistence type="predicted"/>
<dbReference type="Proteomes" id="UP001371218">
    <property type="component" value="Unassembled WGS sequence"/>
</dbReference>
<dbReference type="InterPro" id="IPR016787">
    <property type="entry name" value="UCP021328"/>
</dbReference>
<sequence length="152" mass="17109">MTAVWRDILNVRVPSRIQLTLYFDGQFWVGVLEREESGSLRAARHVFGAEPHDEEVAAFIRGEALSLLEGVAGAIDAVVAQPGAVNPKRLARQAAREMLRHGVTRQADAALQASYESRKKVRVEVSREQRLARARQQYLLARDKAKKRHRGK</sequence>
<evidence type="ECO:0000313" key="1">
    <source>
        <dbReference type="EMBL" id="MEK8034701.1"/>
    </source>
</evidence>
<dbReference type="EMBL" id="JBBUTG010000033">
    <property type="protein sequence ID" value="MEK8034701.1"/>
    <property type="molecule type" value="Genomic_DNA"/>
</dbReference>
<dbReference type="Pfam" id="PF11208">
    <property type="entry name" value="DUF2992"/>
    <property type="match status" value="1"/>
</dbReference>
<protein>
    <submittedName>
        <fullName evidence="1">YjdF family protein</fullName>
    </submittedName>
</protein>
<dbReference type="RefSeq" id="WP_341429131.1">
    <property type="nucleotide sequence ID" value="NZ_JBBUTG010000033.1"/>
</dbReference>
<evidence type="ECO:0000313" key="2">
    <source>
        <dbReference type="Proteomes" id="UP001371218"/>
    </source>
</evidence>
<dbReference type="PIRSF" id="PIRSF021328">
    <property type="entry name" value="UCP021328"/>
    <property type="match status" value="1"/>
</dbReference>
<reference evidence="1 2" key="1">
    <citation type="submission" date="2024-04" db="EMBL/GenBank/DDBJ databases">
        <title>Novel species of the genus Ideonella isolated from streams.</title>
        <authorList>
            <person name="Lu H."/>
        </authorList>
    </citation>
    <scope>NUCLEOTIDE SEQUENCE [LARGE SCALE GENOMIC DNA]</scope>
    <source>
        <strain evidence="1 2">DXS29W</strain>
    </source>
</reference>
<name>A0ABU9BXS5_9BURK</name>
<accession>A0ABU9BXS5</accession>
<gene>
    <name evidence="1" type="ORF">AACH06_28115</name>
</gene>